<organism evidence="1 2">
    <name type="scientific">Dictyobacter aurantiacus</name>
    <dbReference type="NCBI Taxonomy" id="1936993"/>
    <lineage>
        <taxon>Bacteria</taxon>
        <taxon>Bacillati</taxon>
        <taxon>Chloroflexota</taxon>
        <taxon>Ktedonobacteria</taxon>
        <taxon>Ktedonobacterales</taxon>
        <taxon>Dictyobacteraceae</taxon>
        <taxon>Dictyobacter</taxon>
    </lineage>
</organism>
<gene>
    <name evidence="1" type="ORF">KDAU_56840</name>
</gene>
<accession>A0A401ZNB3</accession>
<keyword evidence="2" id="KW-1185">Reference proteome</keyword>
<dbReference type="EMBL" id="BIFQ01000002">
    <property type="protein sequence ID" value="GCE08355.1"/>
    <property type="molecule type" value="Genomic_DNA"/>
</dbReference>
<evidence type="ECO:0000313" key="2">
    <source>
        <dbReference type="Proteomes" id="UP000287224"/>
    </source>
</evidence>
<dbReference type="Proteomes" id="UP000287224">
    <property type="component" value="Unassembled WGS sequence"/>
</dbReference>
<protein>
    <submittedName>
        <fullName evidence="1">Uncharacterized protein</fullName>
    </submittedName>
</protein>
<proteinExistence type="predicted"/>
<comment type="caution">
    <text evidence="1">The sequence shown here is derived from an EMBL/GenBank/DDBJ whole genome shotgun (WGS) entry which is preliminary data.</text>
</comment>
<evidence type="ECO:0000313" key="1">
    <source>
        <dbReference type="EMBL" id="GCE08355.1"/>
    </source>
</evidence>
<name>A0A401ZNB3_9CHLR</name>
<sequence length="66" mass="7076">MIACMGNIPYVNGCGMHKAGLLLLEIGTVMNMPQSYVAYGNVSRSINAFSLFFFSSMHAPDSTVGL</sequence>
<reference evidence="2" key="1">
    <citation type="submission" date="2018-12" db="EMBL/GenBank/DDBJ databases">
        <title>Tengunoibacter tsumagoiensis gen. nov., sp. nov., Dictyobacter kobayashii sp. nov., D. alpinus sp. nov., and D. joshuensis sp. nov. and description of Dictyobacteraceae fam. nov. within the order Ktedonobacterales isolated from Tengu-no-mugimeshi.</title>
        <authorList>
            <person name="Wang C.M."/>
            <person name="Zheng Y."/>
            <person name="Sakai Y."/>
            <person name="Toyoda A."/>
            <person name="Minakuchi Y."/>
            <person name="Abe K."/>
            <person name="Yokota A."/>
            <person name="Yabe S."/>
        </authorList>
    </citation>
    <scope>NUCLEOTIDE SEQUENCE [LARGE SCALE GENOMIC DNA]</scope>
    <source>
        <strain evidence="2">S-27</strain>
    </source>
</reference>
<dbReference type="AlphaFoldDB" id="A0A401ZNB3"/>